<gene>
    <name evidence="2" type="ORF">GCM10010406_29730</name>
</gene>
<dbReference type="EMBL" id="BAAATA010000015">
    <property type="protein sequence ID" value="GAA2491689.1"/>
    <property type="molecule type" value="Genomic_DNA"/>
</dbReference>
<feature type="compositionally biased region" description="Basic and acidic residues" evidence="1">
    <location>
        <begin position="423"/>
        <end position="432"/>
    </location>
</feature>
<dbReference type="InterPro" id="IPR036689">
    <property type="entry name" value="ESAT-6-like_sf"/>
</dbReference>
<accession>A0ABP5Z3D3</accession>
<proteinExistence type="predicted"/>
<keyword evidence="3" id="KW-1185">Reference proteome</keyword>
<comment type="caution">
    <text evidence="2">The sequence shown here is derived from an EMBL/GenBank/DDBJ whole genome shotgun (WGS) entry which is preliminary data.</text>
</comment>
<organism evidence="2 3">
    <name type="scientific">Streptomyces thermolineatus</name>
    <dbReference type="NCBI Taxonomy" id="44033"/>
    <lineage>
        <taxon>Bacteria</taxon>
        <taxon>Bacillati</taxon>
        <taxon>Actinomycetota</taxon>
        <taxon>Actinomycetes</taxon>
        <taxon>Kitasatosporales</taxon>
        <taxon>Streptomycetaceae</taxon>
        <taxon>Streptomyces</taxon>
    </lineage>
</organism>
<sequence length="518" mass="56686">MADGSTTERRSRLADLKKAIDGAEDKNELISKINEALSVPAPDGDPATIERTAKRYRRAAGTSDEAHAKVVQVADSGLPDVWTGTTGVKAAESVAATGRAVQQMTDAFQEASSVLLRLSTYLEQAQKLDEDGRPDLRQALSILGSEDGFFDDWVEKDAEEAERKRAQGFARNGINSMCRAAEIADDAARAAARDLNKLASEARAGKMATDELSATDRIALADTSSANGPAELNEILTATDLQRSGERMERMNARDRAEFEKMLSESKSPEERAYLTKALAAGHDMNAIREFRKDIHGRGPQWLREHLTPVWTDSYDMSSGEGVNRDEVRYGGSRWSQSGPTCVPSSTVTARAMVDPLYALRLTTGGHPDDPEQTSEKAFIDRLRDEQNRLNEDADGGDSGVGIDGQRDLADQEIGPRTGASYETRELDSADDRRAALPDIEKAVAEGKPVPVEIEGEDENGDRVGHQMMIIGQEGDKLQIYNPWGFTTWIDEDDFVNNRMNEPSDGRMPSAFAVHVPK</sequence>
<evidence type="ECO:0008006" key="4">
    <source>
        <dbReference type="Google" id="ProtNLM"/>
    </source>
</evidence>
<evidence type="ECO:0000256" key="1">
    <source>
        <dbReference type="SAM" id="MobiDB-lite"/>
    </source>
</evidence>
<dbReference type="SUPFAM" id="SSF140453">
    <property type="entry name" value="EsxAB dimer-like"/>
    <property type="match status" value="1"/>
</dbReference>
<dbReference type="Proteomes" id="UP001501358">
    <property type="component" value="Unassembled WGS sequence"/>
</dbReference>
<feature type="region of interest" description="Disordered" evidence="1">
    <location>
        <begin position="390"/>
        <end position="432"/>
    </location>
</feature>
<evidence type="ECO:0000313" key="2">
    <source>
        <dbReference type="EMBL" id="GAA2491689.1"/>
    </source>
</evidence>
<evidence type="ECO:0000313" key="3">
    <source>
        <dbReference type="Proteomes" id="UP001501358"/>
    </source>
</evidence>
<name>A0ABP5Z3D3_9ACTN</name>
<protein>
    <recommendedName>
        <fullName evidence="4">Peptidoglycan-binding protein</fullName>
    </recommendedName>
</protein>
<dbReference type="RefSeq" id="WP_344383669.1">
    <property type="nucleotide sequence ID" value="NZ_BAAATA010000015.1"/>
</dbReference>
<reference evidence="3" key="1">
    <citation type="journal article" date="2019" name="Int. J. Syst. Evol. Microbiol.">
        <title>The Global Catalogue of Microorganisms (GCM) 10K type strain sequencing project: providing services to taxonomists for standard genome sequencing and annotation.</title>
        <authorList>
            <consortium name="The Broad Institute Genomics Platform"/>
            <consortium name="The Broad Institute Genome Sequencing Center for Infectious Disease"/>
            <person name="Wu L."/>
            <person name="Ma J."/>
        </authorList>
    </citation>
    <scope>NUCLEOTIDE SEQUENCE [LARGE SCALE GENOMIC DNA]</scope>
    <source>
        <strain evidence="3">JCM 6307</strain>
    </source>
</reference>